<accession>A0AC35FU09</accession>
<protein>
    <submittedName>
        <fullName evidence="2">Uncharacterized protein</fullName>
    </submittedName>
</protein>
<dbReference type="Proteomes" id="UP000887580">
    <property type="component" value="Unplaced"/>
</dbReference>
<reference evidence="2" key="1">
    <citation type="submission" date="2022-11" db="UniProtKB">
        <authorList>
            <consortium name="WormBaseParasite"/>
        </authorList>
    </citation>
    <scope>IDENTIFICATION</scope>
</reference>
<evidence type="ECO:0000313" key="1">
    <source>
        <dbReference type="Proteomes" id="UP000887580"/>
    </source>
</evidence>
<organism evidence="1 2">
    <name type="scientific">Panagrolaimus sp. PS1159</name>
    <dbReference type="NCBI Taxonomy" id="55785"/>
    <lineage>
        <taxon>Eukaryota</taxon>
        <taxon>Metazoa</taxon>
        <taxon>Ecdysozoa</taxon>
        <taxon>Nematoda</taxon>
        <taxon>Chromadorea</taxon>
        <taxon>Rhabditida</taxon>
        <taxon>Tylenchina</taxon>
        <taxon>Panagrolaimomorpha</taxon>
        <taxon>Panagrolaimoidea</taxon>
        <taxon>Panagrolaimidae</taxon>
        <taxon>Panagrolaimus</taxon>
    </lineage>
</organism>
<dbReference type="WBParaSite" id="PS1159_v2.g2089.t1">
    <property type="protein sequence ID" value="PS1159_v2.g2089.t1"/>
    <property type="gene ID" value="PS1159_v2.g2089"/>
</dbReference>
<sequence length="88" mass="9900">MYPGKYLRLDSRYAHALVWCTMALTIPILIAATITANAVGDSQMQLKTCVLNTTTEIFMLNTAIRILSNIGGCLLYFPICQRIYHVIF</sequence>
<name>A0AC35FU09_9BILA</name>
<proteinExistence type="predicted"/>
<evidence type="ECO:0000313" key="2">
    <source>
        <dbReference type="WBParaSite" id="PS1159_v2.g2089.t1"/>
    </source>
</evidence>